<reference evidence="1" key="1">
    <citation type="submission" date="2022-07" db="EMBL/GenBank/DDBJ databases">
        <title>Phylogenomic reconstructions and comparative analyses of Kickxellomycotina fungi.</title>
        <authorList>
            <person name="Reynolds N.K."/>
            <person name="Stajich J.E."/>
            <person name="Barry K."/>
            <person name="Grigoriev I.V."/>
            <person name="Crous P."/>
            <person name="Smith M.E."/>
        </authorList>
    </citation>
    <scope>NUCLEOTIDE SEQUENCE</scope>
    <source>
        <strain evidence="1">Benny 63K</strain>
    </source>
</reference>
<name>A0ACC1IW55_9FUNG</name>
<protein>
    <submittedName>
        <fullName evidence="1">Uncharacterized protein</fullName>
    </submittedName>
</protein>
<organism evidence="1 2">
    <name type="scientific">Kickxella alabastrina</name>
    <dbReference type="NCBI Taxonomy" id="61397"/>
    <lineage>
        <taxon>Eukaryota</taxon>
        <taxon>Fungi</taxon>
        <taxon>Fungi incertae sedis</taxon>
        <taxon>Zoopagomycota</taxon>
        <taxon>Kickxellomycotina</taxon>
        <taxon>Kickxellomycetes</taxon>
        <taxon>Kickxellales</taxon>
        <taxon>Kickxellaceae</taxon>
        <taxon>Kickxella</taxon>
    </lineage>
</organism>
<evidence type="ECO:0000313" key="2">
    <source>
        <dbReference type="Proteomes" id="UP001150581"/>
    </source>
</evidence>
<sequence length="394" mass="44961">MLRLHVYMAILTICAPVLILPTQAAGINSNGGQAMYTTVYRYAAPPEHPQNDDWRNPASSDTGKYAKYANRNVQPAPTEYANYAYNNAKPASTEYVDYVERRPYADVVEYVEYPNRYANRYAKSYTDGYADSYAERYADSYKGQYLRNDVVEHVTVYEEEAPRQKNAVHRQIRNRNRDDSQNMALNHVDDQDTILVREAEEDVERQQEEVMAKRSTLEGVRKTLVDSGLIPDVLPDSFKPEFNITLRFNNQPVSMGEILTPNDTRNEPTIEFDGPLGQAFTVAIVDADNPSMAKHGYRSYRHFLASNLDNVPGSINDIITPYQAPQPAFGTGLHRFAVTVLKQNDRFNVTDSDIPKSRVRFDVNEWGKAHKMRPVAATFFLVKRQHQNERVDTA</sequence>
<dbReference type="Proteomes" id="UP001150581">
    <property type="component" value="Unassembled WGS sequence"/>
</dbReference>
<evidence type="ECO:0000313" key="1">
    <source>
        <dbReference type="EMBL" id="KAJ1901930.1"/>
    </source>
</evidence>
<dbReference type="EMBL" id="JANBPG010000010">
    <property type="protein sequence ID" value="KAJ1901930.1"/>
    <property type="molecule type" value="Genomic_DNA"/>
</dbReference>
<keyword evidence="2" id="KW-1185">Reference proteome</keyword>
<accession>A0ACC1IW55</accession>
<gene>
    <name evidence="1" type="ORF">LPJ66_000386</name>
</gene>
<proteinExistence type="predicted"/>
<comment type="caution">
    <text evidence="1">The sequence shown here is derived from an EMBL/GenBank/DDBJ whole genome shotgun (WGS) entry which is preliminary data.</text>
</comment>